<reference evidence="9 10" key="1">
    <citation type="journal article" date="2018" name="Evol. Lett.">
        <title>Horizontal gene cluster transfer increased hallucinogenic mushroom diversity.</title>
        <authorList>
            <person name="Reynolds H.T."/>
            <person name="Vijayakumar V."/>
            <person name="Gluck-Thaler E."/>
            <person name="Korotkin H.B."/>
            <person name="Matheny P.B."/>
            <person name="Slot J.C."/>
        </authorList>
    </citation>
    <scope>NUCLEOTIDE SEQUENCE [LARGE SCALE GENOMIC DNA]</scope>
    <source>
        <strain evidence="9 10">2631</strain>
    </source>
</reference>
<feature type="transmembrane region" description="Helical" evidence="8">
    <location>
        <begin position="166"/>
        <end position="186"/>
    </location>
</feature>
<feature type="compositionally biased region" description="Polar residues" evidence="7">
    <location>
        <begin position="13"/>
        <end position="23"/>
    </location>
</feature>
<evidence type="ECO:0000256" key="1">
    <source>
        <dbReference type="ARBA" id="ARBA00004127"/>
    </source>
</evidence>
<keyword evidence="3" id="KW-0762">Sugar transport</keyword>
<dbReference type="GO" id="GO:0005462">
    <property type="term" value="F:UDP-N-acetylglucosamine transmembrane transporter activity"/>
    <property type="evidence" value="ECO:0007669"/>
    <property type="project" value="TreeGrafter"/>
</dbReference>
<evidence type="ECO:0000256" key="4">
    <source>
        <dbReference type="ARBA" id="ARBA00022692"/>
    </source>
</evidence>
<feature type="region of interest" description="Disordered" evidence="7">
    <location>
        <begin position="1"/>
        <end position="27"/>
    </location>
</feature>
<dbReference type="Proteomes" id="UP000283269">
    <property type="component" value="Unassembled WGS sequence"/>
</dbReference>
<dbReference type="GO" id="GO:0005789">
    <property type="term" value="C:endoplasmic reticulum membrane"/>
    <property type="evidence" value="ECO:0007669"/>
    <property type="project" value="TreeGrafter"/>
</dbReference>
<gene>
    <name evidence="9" type="ORF">CVT25_015055</name>
</gene>
<dbReference type="OrthoDB" id="999962at2759"/>
<name>A0A409WS13_PSICY</name>
<dbReference type="InterPro" id="IPR013657">
    <property type="entry name" value="SCL35B1-4/HUT1"/>
</dbReference>
<dbReference type="InParanoid" id="A0A409WS13"/>
<dbReference type="GO" id="GO:0005464">
    <property type="term" value="F:UDP-xylose transmembrane transporter activity"/>
    <property type="evidence" value="ECO:0007669"/>
    <property type="project" value="TreeGrafter"/>
</dbReference>
<evidence type="ECO:0000256" key="3">
    <source>
        <dbReference type="ARBA" id="ARBA00022597"/>
    </source>
</evidence>
<dbReference type="SUPFAM" id="SSF103481">
    <property type="entry name" value="Multidrug resistance efflux transporter EmrE"/>
    <property type="match status" value="1"/>
</dbReference>
<feature type="transmembrane region" description="Helical" evidence="8">
    <location>
        <begin position="206"/>
        <end position="226"/>
    </location>
</feature>
<feature type="transmembrane region" description="Helical" evidence="8">
    <location>
        <begin position="115"/>
        <end position="134"/>
    </location>
</feature>
<evidence type="ECO:0000256" key="6">
    <source>
        <dbReference type="ARBA" id="ARBA00023136"/>
    </source>
</evidence>
<protein>
    <recommendedName>
        <fullName evidence="11">UAA transporter</fullName>
    </recommendedName>
</protein>
<dbReference type="Pfam" id="PF08449">
    <property type="entry name" value="UAA"/>
    <property type="match status" value="1"/>
</dbReference>
<organism evidence="9 10">
    <name type="scientific">Psilocybe cyanescens</name>
    <dbReference type="NCBI Taxonomy" id="93625"/>
    <lineage>
        <taxon>Eukaryota</taxon>
        <taxon>Fungi</taxon>
        <taxon>Dikarya</taxon>
        <taxon>Basidiomycota</taxon>
        <taxon>Agaricomycotina</taxon>
        <taxon>Agaricomycetes</taxon>
        <taxon>Agaricomycetidae</taxon>
        <taxon>Agaricales</taxon>
        <taxon>Agaricineae</taxon>
        <taxon>Strophariaceae</taxon>
        <taxon>Psilocybe</taxon>
    </lineage>
</organism>
<evidence type="ECO:0000256" key="8">
    <source>
        <dbReference type="SAM" id="Phobius"/>
    </source>
</evidence>
<accession>A0A409WS13</accession>
<comment type="caution">
    <text evidence="9">The sequence shown here is derived from an EMBL/GenBank/DDBJ whole genome shotgun (WGS) entry which is preliminary data.</text>
</comment>
<evidence type="ECO:0000256" key="5">
    <source>
        <dbReference type="ARBA" id="ARBA00022989"/>
    </source>
</evidence>
<dbReference type="STRING" id="93625.A0A409WS13"/>
<evidence type="ECO:0008006" key="11">
    <source>
        <dbReference type="Google" id="ProtNLM"/>
    </source>
</evidence>
<comment type="subcellular location">
    <subcellularLocation>
        <location evidence="1">Endomembrane system</location>
        <topology evidence="1">Multi-pass membrane protein</topology>
    </subcellularLocation>
</comment>
<feature type="transmembrane region" description="Helical" evidence="8">
    <location>
        <begin position="334"/>
        <end position="352"/>
    </location>
</feature>
<keyword evidence="4 8" id="KW-0812">Transmembrane</keyword>
<keyword evidence="6 8" id="KW-0472">Membrane</keyword>
<dbReference type="PANTHER" id="PTHR10778">
    <property type="entry name" value="SOLUTE CARRIER FAMILY 35 MEMBER B"/>
    <property type="match status" value="1"/>
</dbReference>
<feature type="transmembrane region" description="Helical" evidence="8">
    <location>
        <begin position="277"/>
        <end position="297"/>
    </location>
</feature>
<sequence>MAARRRNAKGSGSKPSTAQTNGEVLSGREKAPKVGVSQVAPALLDFYTALSMLFGGCCSNVISYEQLLNMNPRFGSAMTFCQTFFISAQALPSFLTFSNSGIFPRLKPRQVPLSLWALQVLVLTSGSLLNNWAFAYNVPITIFIVFRLPVSMVFGYFVLKKRYTTMQLISIVTVTAGVIVVTLSRSASGAHSHTEQLTPPDDFSKYFTGISMLTISLFCGGLLGMLQEQTYAKYGPCWKEGMFYTHALSLPIFLFLARDIQQGITSLYDRSSKTSTIQSIAILAGNLLTQLICVSGVNRLSSQVSSVSTNIALTVRKALSLCFSVWWFGTEWNAQLGVGAFMVFFGSLLYTLNSNKIKKD</sequence>
<dbReference type="PANTHER" id="PTHR10778:SF4">
    <property type="entry name" value="NUCLEOTIDE SUGAR TRANSPORTER SLC35B4"/>
    <property type="match status" value="1"/>
</dbReference>
<feature type="transmembrane region" description="Helical" evidence="8">
    <location>
        <begin position="140"/>
        <end position="159"/>
    </location>
</feature>
<proteinExistence type="predicted"/>
<keyword evidence="10" id="KW-1185">Reference proteome</keyword>
<dbReference type="EMBL" id="NHYD01003269">
    <property type="protein sequence ID" value="PPQ81271.1"/>
    <property type="molecule type" value="Genomic_DNA"/>
</dbReference>
<dbReference type="FunCoup" id="A0A409WS13">
    <property type="interactions" value="106"/>
</dbReference>
<dbReference type="GO" id="GO:0000139">
    <property type="term" value="C:Golgi membrane"/>
    <property type="evidence" value="ECO:0007669"/>
    <property type="project" value="TreeGrafter"/>
</dbReference>
<dbReference type="AlphaFoldDB" id="A0A409WS13"/>
<keyword evidence="5 8" id="KW-1133">Transmembrane helix</keyword>
<evidence type="ECO:0000313" key="9">
    <source>
        <dbReference type="EMBL" id="PPQ81271.1"/>
    </source>
</evidence>
<dbReference type="InterPro" id="IPR037185">
    <property type="entry name" value="EmrE-like"/>
</dbReference>
<evidence type="ECO:0000256" key="7">
    <source>
        <dbReference type="SAM" id="MobiDB-lite"/>
    </source>
</evidence>
<evidence type="ECO:0000313" key="10">
    <source>
        <dbReference type="Proteomes" id="UP000283269"/>
    </source>
</evidence>
<keyword evidence="2" id="KW-0813">Transport</keyword>
<evidence type="ECO:0000256" key="2">
    <source>
        <dbReference type="ARBA" id="ARBA00022448"/>
    </source>
</evidence>